<dbReference type="RefSeq" id="WP_013408284.1">
    <property type="nucleotide sequence ID" value="NC_014655.1"/>
</dbReference>
<dbReference type="GO" id="GO:0062054">
    <property type="term" value="F:fluoride channel activity"/>
    <property type="evidence" value="ECO:0007669"/>
    <property type="project" value="UniProtKB-UniRule"/>
</dbReference>
<feature type="transmembrane region" description="Helical" evidence="11">
    <location>
        <begin position="91"/>
        <end position="113"/>
    </location>
</feature>
<dbReference type="HOGENOM" id="CLU_114342_2_3_10"/>
<evidence type="ECO:0000256" key="8">
    <source>
        <dbReference type="ARBA" id="ARBA00023303"/>
    </source>
</evidence>
<evidence type="ECO:0000256" key="10">
    <source>
        <dbReference type="ARBA" id="ARBA00035585"/>
    </source>
</evidence>
<keyword evidence="3 11" id="KW-0997">Cell inner membrane</keyword>
<comment type="subcellular location">
    <subcellularLocation>
        <location evidence="11">Cell inner membrane</location>
        <topology evidence="11">Multi-pass membrane protein</topology>
    </subcellularLocation>
    <subcellularLocation>
        <location evidence="1">Cell membrane</location>
        <topology evidence="1">Multi-pass membrane protein</topology>
    </subcellularLocation>
</comment>
<evidence type="ECO:0000313" key="12">
    <source>
        <dbReference type="EMBL" id="ADQ17235.1"/>
    </source>
</evidence>
<dbReference type="GO" id="GO:0140114">
    <property type="term" value="P:cellular detoxification of fluoride"/>
    <property type="evidence" value="ECO:0007669"/>
    <property type="project" value="UniProtKB-UniRule"/>
</dbReference>
<keyword evidence="8 11" id="KW-0407">Ion channel</keyword>
<keyword evidence="2 11" id="KW-1003">Cell membrane</keyword>
<keyword evidence="7 11" id="KW-0472">Membrane</keyword>
<evidence type="ECO:0000256" key="1">
    <source>
        <dbReference type="ARBA" id="ARBA00004651"/>
    </source>
</evidence>
<dbReference type="GO" id="GO:0046872">
    <property type="term" value="F:metal ion binding"/>
    <property type="evidence" value="ECO:0007669"/>
    <property type="project" value="UniProtKB-KW"/>
</dbReference>
<dbReference type="Proteomes" id="UP000007435">
    <property type="component" value="Chromosome"/>
</dbReference>
<dbReference type="PANTHER" id="PTHR28259">
    <property type="entry name" value="FLUORIDE EXPORT PROTEIN 1-RELATED"/>
    <property type="match status" value="1"/>
</dbReference>
<dbReference type="Pfam" id="PF02537">
    <property type="entry name" value="CRCB"/>
    <property type="match status" value="1"/>
</dbReference>
<comment type="similarity">
    <text evidence="9 11">Belongs to the fluoride channel Fluc/FEX (TC 1.A.43) family.</text>
</comment>
<proteinExistence type="inferred from homology"/>
<dbReference type="KEGG" id="lby:Lbys_1524"/>
<keyword evidence="11" id="KW-0479">Metal-binding</keyword>
<gene>
    <name evidence="11" type="primary">fluC</name>
    <name evidence="11" type="synonym">crcB</name>
    <name evidence="12" type="ordered locus">Lbys_1524</name>
</gene>
<evidence type="ECO:0000256" key="6">
    <source>
        <dbReference type="ARBA" id="ARBA00023065"/>
    </source>
</evidence>
<evidence type="ECO:0000256" key="2">
    <source>
        <dbReference type="ARBA" id="ARBA00022475"/>
    </source>
</evidence>
<name>E4RXK0_LEAB4</name>
<keyword evidence="6 11" id="KW-0406">Ion transport</keyword>
<dbReference type="OrthoDB" id="9815830at2"/>
<comment type="catalytic activity">
    <reaction evidence="10">
        <text>fluoride(in) = fluoride(out)</text>
        <dbReference type="Rhea" id="RHEA:76159"/>
        <dbReference type="ChEBI" id="CHEBI:17051"/>
    </reaction>
    <physiologicalReaction direction="left-to-right" evidence="10">
        <dbReference type="Rhea" id="RHEA:76160"/>
    </physiologicalReaction>
</comment>
<keyword evidence="5 11" id="KW-1133">Transmembrane helix</keyword>
<keyword evidence="4 11" id="KW-0812">Transmembrane</keyword>
<dbReference type="PANTHER" id="PTHR28259:SF1">
    <property type="entry name" value="FLUORIDE EXPORT PROTEIN 1-RELATED"/>
    <property type="match status" value="1"/>
</dbReference>
<dbReference type="EMBL" id="CP002305">
    <property type="protein sequence ID" value="ADQ17235.1"/>
    <property type="molecule type" value="Genomic_DNA"/>
</dbReference>
<protein>
    <recommendedName>
        <fullName evidence="11">Fluoride-specific ion channel FluC</fullName>
    </recommendedName>
</protein>
<reference key="1">
    <citation type="submission" date="2010-11" db="EMBL/GenBank/DDBJ databases">
        <title>The complete genome of Leadbetterella byssophila DSM 17132.</title>
        <authorList>
            <consortium name="US DOE Joint Genome Institute (JGI-PGF)"/>
            <person name="Lucas S."/>
            <person name="Copeland A."/>
            <person name="Lapidus A."/>
            <person name="Glavina del Rio T."/>
            <person name="Dalin E."/>
            <person name="Tice H."/>
            <person name="Bruce D."/>
            <person name="Goodwin L."/>
            <person name="Pitluck S."/>
            <person name="Kyrpides N."/>
            <person name="Mavromatis K."/>
            <person name="Ivanova N."/>
            <person name="Teshima H."/>
            <person name="Brettin T."/>
            <person name="Detter J.C."/>
            <person name="Han C."/>
            <person name="Tapia R."/>
            <person name="Land M."/>
            <person name="Hauser L."/>
            <person name="Markowitz V."/>
            <person name="Cheng J.-F."/>
            <person name="Hugenholtz P."/>
            <person name="Woyke T."/>
            <person name="Wu D."/>
            <person name="Tindall B."/>
            <person name="Pomrenke H.G."/>
            <person name="Brambilla E."/>
            <person name="Klenk H.-P."/>
            <person name="Eisen J.A."/>
        </authorList>
    </citation>
    <scope>NUCLEOTIDE SEQUENCE [LARGE SCALE GENOMIC DNA]</scope>
    <source>
        <strain>DSM 17132</strain>
    </source>
</reference>
<sequence>MKNLLFVMLGGGAGSALRYLISQWLGKVGHFPLSTFLVNVLGSFAIGWLLTHFGNSQQALKLLLITGFCGGFTTFSTFSAENMQLVEDGQYSTFVLYALGSLVLGLAAAYLGASIPTRE</sequence>
<feature type="binding site" evidence="11">
    <location>
        <position position="73"/>
    </location>
    <ligand>
        <name>Na(+)</name>
        <dbReference type="ChEBI" id="CHEBI:29101"/>
        <note>structural</note>
    </ligand>
</feature>
<feature type="binding site" evidence="11">
    <location>
        <position position="70"/>
    </location>
    <ligand>
        <name>Na(+)</name>
        <dbReference type="ChEBI" id="CHEBI:29101"/>
        <note>structural</note>
    </ligand>
</feature>
<dbReference type="AlphaFoldDB" id="E4RXK0"/>
<evidence type="ECO:0000256" key="4">
    <source>
        <dbReference type="ARBA" id="ARBA00022692"/>
    </source>
</evidence>
<keyword evidence="11" id="KW-0813">Transport</keyword>
<comment type="function">
    <text evidence="11">Fluoride-specific ion channel. Important for reducing fluoride concentration in the cell, thus reducing its toxicity.</text>
</comment>
<evidence type="ECO:0000256" key="5">
    <source>
        <dbReference type="ARBA" id="ARBA00022989"/>
    </source>
</evidence>
<feature type="transmembrane region" description="Helical" evidence="11">
    <location>
        <begin position="62"/>
        <end position="79"/>
    </location>
</feature>
<keyword evidence="11" id="KW-0915">Sodium</keyword>
<evidence type="ECO:0000256" key="11">
    <source>
        <dbReference type="HAMAP-Rule" id="MF_00454"/>
    </source>
</evidence>
<organism evidence="12 13">
    <name type="scientific">Leadbetterella byssophila (strain DSM 17132 / JCM 16389 / KACC 11308 / NBRC 106382 / 4M15)</name>
    <dbReference type="NCBI Taxonomy" id="649349"/>
    <lineage>
        <taxon>Bacteria</taxon>
        <taxon>Pseudomonadati</taxon>
        <taxon>Bacteroidota</taxon>
        <taxon>Cytophagia</taxon>
        <taxon>Cytophagales</taxon>
        <taxon>Leadbetterellaceae</taxon>
        <taxon>Leadbetterella</taxon>
    </lineage>
</organism>
<evidence type="ECO:0000256" key="7">
    <source>
        <dbReference type="ARBA" id="ARBA00023136"/>
    </source>
</evidence>
<evidence type="ECO:0000256" key="3">
    <source>
        <dbReference type="ARBA" id="ARBA00022519"/>
    </source>
</evidence>
<evidence type="ECO:0000313" key="13">
    <source>
        <dbReference type="Proteomes" id="UP000007435"/>
    </source>
</evidence>
<dbReference type="NCBIfam" id="TIGR00494">
    <property type="entry name" value="crcB"/>
    <property type="match status" value="1"/>
</dbReference>
<feature type="transmembrane region" description="Helical" evidence="11">
    <location>
        <begin position="28"/>
        <end position="50"/>
    </location>
</feature>
<comment type="activity regulation">
    <text evidence="11">Na(+) is not transported, but it plays an essential structural role and its presence is essential for fluoride channel function.</text>
</comment>
<reference evidence="12 13" key="2">
    <citation type="journal article" date="2011" name="Stand. Genomic Sci.">
        <title>Complete genome sequence of Leadbetterella byssophila type strain (4M15).</title>
        <authorList>
            <person name="Abt B."/>
            <person name="Teshima H."/>
            <person name="Lucas S."/>
            <person name="Lapidus A."/>
            <person name="Del Rio T.G."/>
            <person name="Nolan M."/>
            <person name="Tice H."/>
            <person name="Cheng J.F."/>
            <person name="Pitluck S."/>
            <person name="Liolios K."/>
            <person name="Pagani I."/>
            <person name="Ivanova N."/>
            <person name="Mavromatis K."/>
            <person name="Pati A."/>
            <person name="Tapia R."/>
            <person name="Han C."/>
            <person name="Goodwin L."/>
            <person name="Chen A."/>
            <person name="Palaniappan K."/>
            <person name="Land M."/>
            <person name="Hauser L."/>
            <person name="Chang Y.J."/>
            <person name="Jeffries C.D."/>
            <person name="Rohde M."/>
            <person name="Goker M."/>
            <person name="Tindall B.J."/>
            <person name="Detter J.C."/>
            <person name="Woyke T."/>
            <person name="Bristow J."/>
            <person name="Eisen J.A."/>
            <person name="Markowitz V."/>
            <person name="Hugenholtz P."/>
            <person name="Klenk H.P."/>
            <person name="Kyrpides N.C."/>
        </authorList>
    </citation>
    <scope>NUCLEOTIDE SEQUENCE [LARGE SCALE GENOMIC DNA]</scope>
    <source>
        <strain evidence="13">DSM 17132 / JCM 16389 / KACC 11308 / NBRC 106382 / 4M15</strain>
    </source>
</reference>
<dbReference type="eggNOG" id="COG0239">
    <property type="taxonomic scope" value="Bacteria"/>
</dbReference>
<dbReference type="InterPro" id="IPR003691">
    <property type="entry name" value="FluC"/>
</dbReference>
<keyword evidence="13" id="KW-1185">Reference proteome</keyword>
<accession>E4RXK0</accession>
<dbReference type="GO" id="GO:0005886">
    <property type="term" value="C:plasma membrane"/>
    <property type="evidence" value="ECO:0007669"/>
    <property type="project" value="UniProtKB-SubCell"/>
</dbReference>
<dbReference type="HAMAP" id="MF_00454">
    <property type="entry name" value="FluC"/>
    <property type="match status" value="1"/>
</dbReference>
<evidence type="ECO:0000256" key="9">
    <source>
        <dbReference type="ARBA" id="ARBA00035120"/>
    </source>
</evidence>